<feature type="site" description="Transition state stabilizer" evidence="10">
    <location>
        <position position="86"/>
    </location>
</feature>
<keyword evidence="7 10" id="KW-0788">Thiol protease</keyword>
<keyword evidence="4 10" id="KW-0645">Protease</keyword>
<evidence type="ECO:0000256" key="4">
    <source>
        <dbReference type="ARBA" id="ARBA00022670"/>
    </source>
</evidence>
<evidence type="ECO:0000313" key="14">
    <source>
        <dbReference type="Proteomes" id="UP000801492"/>
    </source>
</evidence>
<dbReference type="InterPro" id="IPR038765">
    <property type="entry name" value="Papain-like_cys_pep_sf"/>
</dbReference>
<name>A0A8K0DBD6_IGNLU</name>
<gene>
    <name evidence="13" type="ORF">ILUMI_03232</name>
</gene>
<keyword evidence="14" id="KW-1185">Reference proteome</keyword>
<keyword evidence="5 10" id="KW-0833">Ubl conjugation pathway</keyword>
<accession>A0A8K0DBD6</accession>
<feature type="active site" description="Nucleophile" evidence="10">
    <location>
        <position position="92"/>
    </location>
</feature>
<proteinExistence type="inferred from homology"/>
<evidence type="ECO:0000256" key="11">
    <source>
        <dbReference type="RuleBase" id="RU361215"/>
    </source>
</evidence>
<dbReference type="PROSITE" id="PS52048">
    <property type="entry name" value="UCH_DOMAIN"/>
    <property type="match status" value="1"/>
</dbReference>
<dbReference type="AlphaFoldDB" id="A0A8K0DBD6"/>
<comment type="similarity">
    <text evidence="2 10 11">Belongs to the peptidase C12 family.</text>
</comment>
<evidence type="ECO:0000256" key="8">
    <source>
        <dbReference type="ARBA" id="ARBA00055560"/>
    </source>
</evidence>
<dbReference type="GO" id="GO:0004843">
    <property type="term" value="F:cysteine-type deubiquitinase activity"/>
    <property type="evidence" value="ECO:0007669"/>
    <property type="project" value="UniProtKB-UniRule"/>
</dbReference>
<evidence type="ECO:0000256" key="3">
    <source>
        <dbReference type="ARBA" id="ARBA00012759"/>
    </source>
</evidence>
<comment type="caution">
    <text evidence="13">The sequence shown here is derived from an EMBL/GenBank/DDBJ whole genome shotgun (WGS) entry which is preliminary data.</text>
</comment>
<reference evidence="13" key="1">
    <citation type="submission" date="2019-08" db="EMBL/GenBank/DDBJ databases">
        <title>The genome of the North American firefly Photinus pyralis.</title>
        <authorList>
            <consortium name="Photinus pyralis genome working group"/>
            <person name="Fallon T.R."/>
            <person name="Sander Lower S.E."/>
            <person name="Weng J.-K."/>
        </authorList>
    </citation>
    <scope>NUCLEOTIDE SEQUENCE</scope>
    <source>
        <strain evidence="13">TRF0915ILg1</strain>
        <tissue evidence="13">Whole body</tissue>
    </source>
</reference>
<dbReference type="GO" id="GO:0005737">
    <property type="term" value="C:cytoplasm"/>
    <property type="evidence" value="ECO:0007669"/>
    <property type="project" value="TreeGrafter"/>
</dbReference>
<dbReference type="InterPro" id="IPR001578">
    <property type="entry name" value="Peptidase_C12_UCH"/>
</dbReference>
<dbReference type="PROSITE" id="PS00140">
    <property type="entry name" value="UCH_1"/>
    <property type="match status" value="1"/>
</dbReference>
<dbReference type="PRINTS" id="PR00707">
    <property type="entry name" value="UBCTHYDRLASE"/>
</dbReference>
<evidence type="ECO:0000256" key="6">
    <source>
        <dbReference type="ARBA" id="ARBA00022801"/>
    </source>
</evidence>
<protein>
    <recommendedName>
        <fullName evidence="9 11">Ubiquitin carboxyl-terminal hydrolase</fullName>
        <ecNumber evidence="3 11">3.4.19.12</ecNumber>
    </recommendedName>
</protein>
<dbReference type="CDD" id="cd09616">
    <property type="entry name" value="Peptidase_C12_UCH_L1_L3"/>
    <property type="match status" value="1"/>
</dbReference>
<evidence type="ECO:0000256" key="7">
    <source>
        <dbReference type="ARBA" id="ARBA00022807"/>
    </source>
</evidence>
<dbReference type="PANTHER" id="PTHR10589">
    <property type="entry name" value="UBIQUITIN CARBOXYL-TERMINAL HYDROLASE"/>
    <property type="match status" value="1"/>
</dbReference>
<dbReference type="FunFam" id="3.40.532.10:FF:000006">
    <property type="entry name" value="Ubiquitin carboxyl-terminal hydrolase"/>
    <property type="match status" value="1"/>
</dbReference>
<sequence>MAWLPLESNPDVMNKFLQKLGVSEKWNIVDVYGLDSESLAWVPRPVASVILLFPCSDQYYKYSQEQCNEIKEKGQVLLSDVYYLKQIVSNACGTVALIHSVANNADQIPIADGPFKKLLDESRDLSPEERGELLQKTAQQIISAHQELAMEGQTEVNPNEQVNFHFVAFVHKGGYLFELDGRKEFPINHGSTSPETLLEDAAKVCKDYIAREPNDVNFTVMALTSNEN</sequence>
<dbReference type="EC" id="3.4.19.12" evidence="3 11"/>
<evidence type="ECO:0000256" key="5">
    <source>
        <dbReference type="ARBA" id="ARBA00022786"/>
    </source>
</evidence>
<dbReference type="Gene3D" id="3.40.532.10">
    <property type="entry name" value="Peptidase C12, ubiquitin carboxyl-terminal hydrolase"/>
    <property type="match status" value="1"/>
</dbReference>
<dbReference type="GO" id="GO:0006511">
    <property type="term" value="P:ubiquitin-dependent protein catabolic process"/>
    <property type="evidence" value="ECO:0007669"/>
    <property type="project" value="UniProtKB-UniRule"/>
</dbReference>
<evidence type="ECO:0000256" key="2">
    <source>
        <dbReference type="ARBA" id="ARBA00009326"/>
    </source>
</evidence>
<evidence type="ECO:0000256" key="10">
    <source>
        <dbReference type="PROSITE-ProRule" id="PRU01393"/>
    </source>
</evidence>
<dbReference type="Pfam" id="PF01088">
    <property type="entry name" value="Peptidase_C12"/>
    <property type="match status" value="1"/>
</dbReference>
<feature type="active site" description="Proton donor" evidence="10">
    <location>
        <position position="165"/>
    </location>
</feature>
<dbReference type="GO" id="GO:0016579">
    <property type="term" value="P:protein deubiquitination"/>
    <property type="evidence" value="ECO:0007669"/>
    <property type="project" value="TreeGrafter"/>
</dbReference>
<dbReference type="EMBL" id="VTPC01001135">
    <property type="protein sequence ID" value="KAF2902963.1"/>
    <property type="molecule type" value="Genomic_DNA"/>
</dbReference>
<dbReference type="SUPFAM" id="SSF54001">
    <property type="entry name" value="Cysteine proteinases"/>
    <property type="match status" value="1"/>
</dbReference>
<evidence type="ECO:0000256" key="1">
    <source>
        <dbReference type="ARBA" id="ARBA00000707"/>
    </source>
</evidence>
<comment type="catalytic activity">
    <reaction evidence="1 10 11">
        <text>Thiol-dependent hydrolysis of ester, thioester, amide, peptide and isopeptide bonds formed by the C-terminal Gly of ubiquitin (a 76-residue protein attached to proteins as an intracellular targeting signal).</text>
        <dbReference type="EC" id="3.4.19.12"/>
    </reaction>
</comment>
<evidence type="ECO:0000259" key="12">
    <source>
        <dbReference type="PROSITE" id="PS52048"/>
    </source>
</evidence>
<dbReference type="InterPro" id="IPR057254">
    <property type="entry name" value="UCH_AS"/>
</dbReference>
<evidence type="ECO:0000313" key="13">
    <source>
        <dbReference type="EMBL" id="KAF2902963.1"/>
    </source>
</evidence>
<dbReference type="InterPro" id="IPR036959">
    <property type="entry name" value="Peptidase_C12_UCH_sf"/>
</dbReference>
<feature type="site" description="Important for enzyme activity" evidence="10">
    <location>
        <position position="180"/>
    </location>
</feature>
<evidence type="ECO:0000256" key="9">
    <source>
        <dbReference type="ARBA" id="ARBA00073226"/>
    </source>
</evidence>
<organism evidence="13 14">
    <name type="scientific">Ignelater luminosus</name>
    <name type="common">Cucubano</name>
    <name type="synonym">Pyrophorus luminosus</name>
    <dbReference type="NCBI Taxonomy" id="2038154"/>
    <lineage>
        <taxon>Eukaryota</taxon>
        <taxon>Metazoa</taxon>
        <taxon>Ecdysozoa</taxon>
        <taxon>Arthropoda</taxon>
        <taxon>Hexapoda</taxon>
        <taxon>Insecta</taxon>
        <taxon>Pterygota</taxon>
        <taxon>Neoptera</taxon>
        <taxon>Endopterygota</taxon>
        <taxon>Coleoptera</taxon>
        <taxon>Polyphaga</taxon>
        <taxon>Elateriformia</taxon>
        <taxon>Elateroidea</taxon>
        <taxon>Elateridae</taxon>
        <taxon>Agrypninae</taxon>
        <taxon>Pyrophorini</taxon>
        <taxon>Ignelater</taxon>
    </lineage>
</organism>
<feature type="domain" description="UCH catalytic" evidence="12">
    <location>
        <begin position="2"/>
        <end position="225"/>
    </location>
</feature>
<comment type="function">
    <text evidence="8">Ubiquitin-protein hydrolase is involved both in the processing of ubiquitin precursors and of ubiquitinated proteins. This enzyme is a thiol protease that recognizes and hydrolyzes a peptide bond at the C-terminal glycine of ubiquitin.</text>
</comment>
<keyword evidence="6 10" id="KW-0378">Hydrolase</keyword>
<dbReference type="PANTHER" id="PTHR10589:SF17">
    <property type="entry name" value="UBIQUITIN CARBOXYL-TERMINAL HYDROLASE"/>
    <property type="match status" value="1"/>
</dbReference>
<dbReference type="Proteomes" id="UP000801492">
    <property type="component" value="Unassembled WGS sequence"/>
</dbReference>
<dbReference type="OrthoDB" id="427186at2759"/>